<keyword evidence="7 12" id="KW-0863">Zinc-finger</keyword>
<dbReference type="InterPro" id="IPR006171">
    <property type="entry name" value="TOPRIM_dom"/>
</dbReference>
<dbReference type="InterPro" id="IPR016136">
    <property type="entry name" value="DNA_helicase_N/primase_C"/>
</dbReference>
<dbReference type="Pfam" id="PF01807">
    <property type="entry name" value="Zn_ribbon_DnaG"/>
    <property type="match status" value="1"/>
</dbReference>
<feature type="compositionally biased region" description="Basic and acidic residues" evidence="15">
    <location>
        <begin position="621"/>
        <end position="638"/>
    </location>
</feature>
<comment type="similarity">
    <text evidence="12 13">Belongs to the DnaG primase family.</text>
</comment>
<evidence type="ECO:0000256" key="1">
    <source>
        <dbReference type="ARBA" id="ARBA00022478"/>
    </source>
</evidence>
<feature type="domain" description="Toprim" evidence="16">
    <location>
        <begin position="268"/>
        <end position="351"/>
    </location>
</feature>
<dbReference type="InterPro" id="IPR002694">
    <property type="entry name" value="Znf_CHC2"/>
</dbReference>
<keyword evidence="9" id="KW-0460">Magnesium</keyword>
<comment type="catalytic activity">
    <reaction evidence="12">
        <text>ssDNA + n NTP = ssDNA/pppN(pN)n-1 hybrid + (n-1) diphosphate.</text>
        <dbReference type="EC" id="2.7.7.101"/>
    </reaction>
</comment>
<dbReference type="Gene3D" id="3.40.1360.10">
    <property type="match status" value="1"/>
</dbReference>
<dbReference type="EC" id="2.7.7.101" evidence="12"/>
<keyword evidence="3 12" id="KW-0808">Transferase</keyword>
<keyword evidence="4 12" id="KW-0548">Nucleotidyltransferase</keyword>
<dbReference type="GO" id="GO:0006269">
    <property type="term" value="P:DNA replication, synthesis of primer"/>
    <property type="evidence" value="ECO:0007669"/>
    <property type="project" value="UniProtKB-UniRule"/>
</dbReference>
<dbReference type="InterPro" id="IPR037068">
    <property type="entry name" value="DNA_primase_core_N_sf"/>
</dbReference>
<dbReference type="SUPFAM" id="SSF56731">
    <property type="entry name" value="DNA primase core"/>
    <property type="match status" value="1"/>
</dbReference>
<accession>L0D9N5</accession>
<comment type="subunit">
    <text evidence="12">Monomer. Interacts with DnaB.</text>
</comment>
<evidence type="ECO:0000256" key="2">
    <source>
        <dbReference type="ARBA" id="ARBA00022515"/>
    </source>
</evidence>
<feature type="compositionally biased region" description="Basic and acidic residues" evidence="15">
    <location>
        <begin position="603"/>
        <end position="614"/>
    </location>
</feature>
<organism evidence="17 18">
    <name type="scientific">Singulisphaera acidiphila (strain ATCC BAA-1392 / DSM 18658 / VKM B-2454 / MOB10)</name>
    <dbReference type="NCBI Taxonomy" id="886293"/>
    <lineage>
        <taxon>Bacteria</taxon>
        <taxon>Pseudomonadati</taxon>
        <taxon>Planctomycetota</taxon>
        <taxon>Planctomycetia</taxon>
        <taxon>Isosphaerales</taxon>
        <taxon>Isosphaeraceae</taxon>
        <taxon>Singulisphaera</taxon>
    </lineage>
</organism>
<dbReference type="SUPFAM" id="SSF57783">
    <property type="entry name" value="Zinc beta-ribbon"/>
    <property type="match status" value="1"/>
</dbReference>
<keyword evidence="2 12" id="KW-0639">Primosome</keyword>
<evidence type="ECO:0000256" key="14">
    <source>
        <dbReference type="PIRSR" id="PIRSR002811-1"/>
    </source>
</evidence>
<dbReference type="Gene3D" id="1.10.860.10">
    <property type="entry name" value="DNAb Helicase, Chain A"/>
    <property type="match status" value="1"/>
</dbReference>
<evidence type="ECO:0000256" key="11">
    <source>
        <dbReference type="ARBA" id="ARBA00023163"/>
    </source>
</evidence>
<dbReference type="CDD" id="cd03364">
    <property type="entry name" value="TOPRIM_DnaG_primases"/>
    <property type="match status" value="1"/>
</dbReference>
<dbReference type="Proteomes" id="UP000010798">
    <property type="component" value="Chromosome"/>
</dbReference>
<dbReference type="PIRSF" id="PIRSF002811">
    <property type="entry name" value="DnaG"/>
    <property type="match status" value="1"/>
</dbReference>
<dbReference type="Gene3D" id="3.90.980.10">
    <property type="entry name" value="DNA primase, catalytic core, N-terminal domain"/>
    <property type="match status" value="1"/>
</dbReference>
<dbReference type="InterPro" id="IPR006295">
    <property type="entry name" value="DNA_primase_DnaG"/>
</dbReference>
<dbReference type="GO" id="GO:1990077">
    <property type="term" value="C:primosome complex"/>
    <property type="evidence" value="ECO:0007669"/>
    <property type="project" value="UniProtKB-KW"/>
</dbReference>
<dbReference type="Gene3D" id="3.90.580.10">
    <property type="entry name" value="Zinc finger, CHC2-type domain"/>
    <property type="match status" value="1"/>
</dbReference>
<dbReference type="HOGENOM" id="CLU_013501_3_1_0"/>
<dbReference type="GO" id="GO:0003677">
    <property type="term" value="F:DNA binding"/>
    <property type="evidence" value="ECO:0007669"/>
    <property type="project" value="UniProtKB-KW"/>
</dbReference>
<evidence type="ECO:0000256" key="7">
    <source>
        <dbReference type="ARBA" id="ARBA00022771"/>
    </source>
</evidence>
<dbReference type="PANTHER" id="PTHR30313">
    <property type="entry name" value="DNA PRIMASE"/>
    <property type="match status" value="1"/>
</dbReference>
<evidence type="ECO:0000256" key="10">
    <source>
        <dbReference type="ARBA" id="ARBA00023125"/>
    </source>
</evidence>
<dbReference type="eggNOG" id="COG0358">
    <property type="taxonomic scope" value="Bacteria"/>
</dbReference>
<keyword evidence="8 12" id="KW-0862">Zinc</keyword>
<evidence type="ECO:0000256" key="13">
    <source>
        <dbReference type="PIRNR" id="PIRNR002811"/>
    </source>
</evidence>
<reference evidence="17 18" key="1">
    <citation type="submission" date="2012-02" db="EMBL/GenBank/DDBJ databases">
        <title>Complete sequence of chromosome of Singulisphaera acidiphila DSM 18658.</title>
        <authorList>
            <consortium name="US DOE Joint Genome Institute (JGI-PGF)"/>
            <person name="Lucas S."/>
            <person name="Copeland A."/>
            <person name="Lapidus A."/>
            <person name="Glavina del Rio T."/>
            <person name="Dalin E."/>
            <person name="Tice H."/>
            <person name="Bruce D."/>
            <person name="Goodwin L."/>
            <person name="Pitluck S."/>
            <person name="Peters L."/>
            <person name="Ovchinnikova G."/>
            <person name="Chertkov O."/>
            <person name="Kyrpides N."/>
            <person name="Mavromatis K."/>
            <person name="Ivanova N."/>
            <person name="Brettin T."/>
            <person name="Detter J.C."/>
            <person name="Han C."/>
            <person name="Larimer F."/>
            <person name="Land M."/>
            <person name="Hauser L."/>
            <person name="Markowitz V."/>
            <person name="Cheng J.-F."/>
            <person name="Hugenholtz P."/>
            <person name="Woyke T."/>
            <person name="Wu D."/>
            <person name="Tindall B."/>
            <person name="Pomrenke H."/>
            <person name="Brambilla E."/>
            <person name="Klenk H.-P."/>
            <person name="Eisen J.A."/>
        </authorList>
    </citation>
    <scope>NUCLEOTIDE SEQUENCE [LARGE SCALE GENOMIC DNA]</scope>
    <source>
        <strain evidence="18">ATCC BAA-1392 / DSM 18658 / VKM B-2454 / MOB10</strain>
    </source>
</reference>
<dbReference type="InterPro" id="IPR036977">
    <property type="entry name" value="DNA_primase_Znf_CHC2"/>
</dbReference>
<dbReference type="InterPro" id="IPR030846">
    <property type="entry name" value="DnaG_bac"/>
</dbReference>
<keyword evidence="18" id="KW-1185">Reference proteome</keyword>
<keyword evidence="5 12" id="KW-0235">DNA replication</keyword>
<dbReference type="HAMAP" id="MF_00974">
    <property type="entry name" value="DNA_primase_DnaG"/>
    <property type="match status" value="1"/>
</dbReference>
<evidence type="ECO:0000256" key="12">
    <source>
        <dbReference type="HAMAP-Rule" id="MF_00974"/>
    </source>
</evidence>
<keyword evidence="11 12" id="KW-0804">Transcription</keyword>
<gene>
    <name evidence="12" type="primary">dnaG</name>
    <name evidence="17" type="ordered locus">Sinac_1563</name>
</gene>
<evidence type="ECO:0000313" key="17">
    <source>
        <dbReference type="EMBL" id="AGA25942.1"/>
    </source>
</evidence>
<feature type="zinc finger region" description="CHC2-type" evidence="12 14">
    <location>
        <begin position="41"/>
        <end position="65"/>
    </location>
</feature>
<dbReference type="Pfam" id="PF08275">
    <property type="entry name" value="DNAG_N"/>
    <property type="match status" value="1"/>
</dbReference>
<comment type="domain">
    <text evidence="12">Contains an N-terminal zinc-binding domain, a central core domain that contains the primase activity, and a C-terminal DnaB-binding domain.</text>
</comment>
<dbReference type="InterPro" id="IPR034151">
    <property type="entry name" value="TOPRIM_DnaG_bac"/>
</dbReference>
<dbReference type="PANTHER" id="PTHR30313:SF2">
    <property type="entry name" value="DNA PRIMASE"/>
    <property type="match status" value="1"/>
</dbReference>
<evidence type="ECO:0000256" key="3">
    <source>
        <dbReference type="ARBA" id="ARBA00022679"/>
    </source>
</evidence>
<comment type="cofactor">
    <cofactor evidence="12 13 14">
        <name>Zn(2+)</name>
        <dbReference type="ChEBI" id="CHEBI:29105"/>
    </cofactor>
    <text evidence="12 13 14">Binds 1 zinc ion per monomer.</text>
</comment>
<dbReference type="Pfam" id="PF13155">
    <property type="entry name" value="Toprim_2"/>
    <property type="match status" value="1"/>
</dbReference>
<dbReference type="STRING" id="886293.Sinac_1563"/>
<dbReference type="SMART" id="SM00493">
    <property type="entry name" value="TOPRIM"/>
    <property type="match status" value="1"/>
</dbReference>
<keyword evidence="6 12" id="KW-0479">Metal-binding</keyword>
<keyword evidence="1 12" id="KW-0240">DNA-directed RNA polymerase</keyword>
<comment type="function">
    <text evidence="12 13">RNA polymerase that catalyzes the synthesis of short RNA molecules used as primers for DNA polymerase during DNA replication.</text>
</comment>
<dbReference type="GO" id="GO:0003899">
    <property type="term" value="F:DNA-directed RNA polymerase activity"/>
    <property type="evidence" value="ECO:0007669"/>
    <property type="project" value="UniProtKB-UniRule"/>
</dbReference>
<dbReference type="AlphaFoldDB" id="L0D9N5"/>
<evidence type="ECO:0000256" key="9">
    <source>
        <dbReference type="ARBA" id="ARBA00022842"/>
    </source>
</evidence>
<dbReference type="GO" id="GO:0000428">
    <property type="term" value="C:DNA-directed RNA polymerase complex"/>
    <property type="evidence" value="ECO:0007669"/>
    <property type="project" value="UniProtKB-KW"/>
</dbReference>
<proteinExistence type="inferred from homology"/>
<dbReference type="EMBL" id="CP003364">
    <property type="protein sequence ID" value="AGA25942.1"/>
    <property type="molecule type" value="Genomic_DNA"/>
</dbReference>
<dbReference type="GO" id="GO:0005737">
    <property type="term" value="C:cytoplasm"/>
    <property type="evidence" value="ECO:0007669"/>
    <property type="project" value="TreeGrafter"/>
</dbReference>
<keyword evidence="10 12" id="KW-0238">DNA-binding</keyword>
<evidence type="ECO:0000259" key="16">
    <source>
        <dbReference type="PROSITE" id="PS50880"/>
    </source>
</evidence>
<protein>
    <recommendedName>
        <fullName evidence="12 13">DNA primase</fullName>
        <ecNumber evidence="12">2.7.7.101</ecNumber>
    </recommendedName>
</protein>
<sequence length="638" mass="70387">MPRYSEATLAAIKQAVDIVAIVEEFLHLPLHRSGSKIKVLCPFHDDHKPSLELNSERQSFKCWSCGAGGDVFDFVKDYLRVDFPEALQMLAERAGVALESTPAGPGPKGPSKRDLLAVNEWAQRMYREALVRDAGILAYVEERGINAESVARFHLGYAPDTRDWLTSRAAKEGISIDFLERAGLVVRSKESPGLTRERFRGRLMFPIHDLRGRTLGFGGRILPQVERSLAAAGKNVAKYLNSPETPLFQKRKILYAADLALAPAREMGWAAVVEGYTDVIAAHQVGLKNVVGTLGTALGDDHVLMLRRLTDRVVLIFDGDDAGQSAADRSLELFLAHEVDVRVLTLPSKLDPCEFLLAEGADAFRALVDQAVDPMAFAIRRAESRFDLNSFEDARRAAEWVLSILARVPKSTRIGMDIKIARALDTLSQRLRVPVDVLKQSLKRLHTAAATSALVRTRAVPEVATTSAEGVPPAPPVIPIRLADLDPFGRELLEIVLNQPNVVGQLISRVAVASIRDAPLRAILQACYDLYAEGLTPTFDRVALRLDDAATRALAAGLLLPRDPAPLPDYAQPAPWEDCLAGVLGRLAQRDWQDHLQDLKDALKENDPAARPEEYQALQRELYRHHSMRPDTKKKNAS</sequence>
<dbReference type="GO" id="GO:0008270">
    <property type="term" value="F:zinc ion binding"/>
    <property type="evidence" value="ECO:0007669"/>
    <property type="project" value="UniProtKB-UniRule"/>
</dbReference>
<dbReference type="InterPro" id="IPR013264">
    <property type="entry name" value="DNAG_N"/>
</dbReference>
<evidence type="ECO:0000256" key="15">
    <source>
        <dbReference type="SAM" id="MobiDB-lite"/>
    </source>
</evidence>
<name>L0D9N5_SINAD</name>
<evidence type="ECO:0000313" key="18">
    <source>
        <dbReference type="Proteomes" id="UP000010798"/>
    </source>
</evidence>
<evidence type="ECO:0000256" key="8">
    <source>
        <dbReference type="ARBA" id="ARBA00022833"/>
    </source>
</evidence>
<dbReference type="InterPro" id="IPR050219">
    <property type="entry name" value="DnaG_primase"/>
</dbReference>
<dbReference type="RefSeq" id="WP_015245112.1">
    <property type="nucleotide sequence ID" value="NC_019892.1"/>
</dbReference>
<evidence type="ECO:0000256" key="6">
    <source>
        <dbReference type="ARBA" id="ARBA00022723"/>
    </source>
</evidence>
<dbReference type="NCBIfam" id="TIGR01391">
    <property type="entry name" value="dnaG"/>
    <property type="match status" value="1"/>
</dbReference>
<feature type="region of interest" description="Disordered" evidence="15">
    <location>
        <begin position="603"/>
        <end position="638"/>
    </location>
</feature>
<dbReference type="PROSITE" id="PS50880">
    <property type="entry name" value="TOPRIM"/>
    <property type="match status" value="1"/>
</dbReference>
<dbReference type="KEGG" id="saci:Sinac_1563"/>
<dbReference type="SMART" id="SM00400">
    <property type="entry name" value="ZnF_CHCC"/>
    <property type="match status" value="1"/>
</dbReference>
<evidence type="ECO:0000256" key="4">
    <source>
        <dbReference type="ARBA" id="ARBA00022695"/>
    </source>
</evidence>
<evidence type="ECO:0000256" key="5">
    <source>
        <dbReference type="ARBA" id="ARBA00022705"/>
    </source>
</evidence>
<dbReference type="OrthoDB" id="9803773at2"/>